<keyword evidence="2" id="KW-0472">Membrane</keyword>
<dbReference type="AlphaFoldDB" id="A0A7S3PZJ2"/>
<evidence type="ECO:0000256" key="2">
    <source>
        <dbReference type="SAM" id="Phobius"/>
    </source>
</evidence>
<feature type="region of interest" description="Disordered" evidence="1">
    <location>
        <begin position="136"/>
        <end position="171"/>
    </location>
</feature>
<keyword evidence="2" id="KW-1133">Transmembrane helix</keyword>
<name>A0A7S3PZJ2_9STRA</name>
<protein>
    <submittedName>
        <fullName evidence="3">Uncharacterized protein</fullName>
    </submittedName>
</protein>
<dbReference type="InterPro" id="IPR008978">
    <property type="entry name" value="HSP20-like_chaperone"/>
</dbReference>
<sequence length="316" mass="34900">MDILADINIPILIGSVLIIAISTFFLFGRGKSQSVDLDDLLNSDEPWSTEEKDKKISKKTIPNESKSKDSNDTGDLKNIFDVHQPPPNIGKAETDDGEKPFKSSYYYAHNHLKKTGGYKDGLKAQDYVMNGPKLLAKGGKSVVDDGNESDSPVSEEKPASDETKAEASTTPAVMRPATTSLGSIAINRYLWDDDGNKDGVAKIYITSLPGKSTTSPIINWEDGSISKSDVTSKLIGESNIGLIVQIRADTARYHLYVPRLYGEVKEIKTIVKSKKLIVKLTKKSTVDMKMWPQLHSKLKPSTTEDYVNQDLFLEEK</sequence>
<evidence type="ECO:0000313" key="3">
    <source>
        <dbReference type="EMBL" id="CAE0460618.1"/>
    </source>
</evidence>
<evidence type="ECO:0000256" key="1">
    <source>
        <dbReference type="SAM" id="MobiDB-lite"/>
    </source>
</evidence>
<accession>A0A7S3PZJ2</accession>
<gene>
    <name evidence="3" type="ORF">CDEB00056_LOCUS5459</name>
</gene>
<dbReference type="Gene3D" id="2.60.40.790">
    <property type="match status" value="1"/>
</dbReference>
<keyword evidence="2" id="KW-0812">Transmembrane</keyword>
<reference evidence="3" key="1">
    <citation type="submission" date="2021-01" db="EMBL/GenBank/DDBJ databases">
        <authorList>
            <person name="Corre E."/>
            <person name="Pelletier E."/>
            <person name="Niang G."/>
            <person name="Scheremetjew M."/>
            <person name="Finn R."/>
            <person name="Kale V."/>
            <person name="Holt S."/>
            <person name="Cochrane G."/>
            <person name="Meng A."/>
            <person name="Brown T."/>
            <person name="Cohen L."/>
        </authorList>
    </citation>
    <scope>NUCLEOTIDE SEQUENCE</scope>
    <source>
        <strain evidence="3">MM31A-1</strain>
    </source>
</reference>
<feature type="transmembrane region" description="Helical" evidence="2">
    <location>
        <begin position="7"/>
        <end position="27"/>
    </location>
</feature>
<feature type="region of interest" description="Disordered" evidence="1">
    <location>
        <begin position="40"/>
        <end position="97"/>
    </location>
</feature>
<organism evidence="3">
    <name type="scientific">Chaetoceros debilis</name>
    <dbReference type="NCBI Taxonomy" id="122233"/>
    <lineage>
        <taxon>Eukaryota</taxon>
        <taxon>Sar</taxon>
        <taxon>Stramenopiles</taxon>
        <taxon>Ochrophyta</taxon>
        <taxon>Bacillariophyta</taxon>
        <taxon>Coscinodiscophyceae</taxon>
        <taxon>Chaetocerotophycidae</taxon>
        <taxon>Chaetocerotales</taxon>
        <taxon>Chaetocerotaceae</taxon>
        <taxon>Chaetoceros</taxon>
    </lineage>
</organism>
<feature type="compositionally biased region" description="Basic and acidic residues" evidence="1">
    <location>
        <begin position="154"/>
        <end position="165"/>
    </location>
</feature>
<dbReference type="EMBL" id="HBIO01007313">
    <property type="protein sequence ID" value="CAE0460618.1"/>
    <property type="molecule type" value="Transcribed_RNA"/>
</dbReference>
<feature type="compositionally biased region" description="Basic and acidic residues" evidence="1">
    <location>
        <begin position="65"/>
        <end position="80"/>
    </location>
</feature>
<proteinExistence type="predicted"/>